<evidence type="ECO:0000256" key="11">
    <source>
        <dbReference type="SAM" id="MobiDB-lite"/>
    </source>
</evidence>
<dbReference type="CDD" id="cd06849">
    <property type="entry name" value="lipoyl_domain"/>
    <property type="match status" value="1"/>
</dbReference>
<dbReference type="GO" id="GO:0031405">
    <property type="term" value="F:lipoic acid binding"/>
    <property type="evidence" value="ECO:0007669"/>
    <property type="project" value="TreeGrafter"/>
</dbReference>
<dbReference type="Gene3D" id="4.10.320.10">
    <property type="entry name" value="E3-binding domain"/>
    <property type="match status" value="1"/>
</dbReference>
<evidence type="ECO:0000256" key="9">
    <source>
        <dbReference type="ARBA" id="ARBA00051775"/>
    </source>
</evidence>
<comment type="similarity">
    <text evidence="3 10">Belongs to the 2-oxoacid dehydrogenase family.</text>
</comment>
<dbReference type="FunFam" id="3.30.559.10:FF:000027">
    <property type="entry name" value="Dihydrolipoamide acetyltransferase component of pyruvate dehydrogenase complex"/>
    <property type="match status" value="1"/>
</dbReference>
<dbReference type="InterPro" id="IPR050743">
    <property type="entry name" value="2-oxoacid_DH_E2_comp"/>
</dbReference>
<keyword evidence="4 10" id="KW-0808">Transferase</keyword>
<proteinExistence type="inferred from homology"/>
<dbReference type="SUPFAM" id="SSF51230">
    <property type="entry name" value="Single hybrid motif"/>
    <property type="match status" value="1"/>
</dbReference>
<evidence type="ECO:0000256" key="10">
    <source>
        <dbReference type="RuleBase" id="RU003423"/>
    </source>
</evidence>
<protein>
    <recommendedName>
        <fullName evidence="10">Dihydrolipoamide acetyltransferase component of pyruvate dehydrogenase complex</fullName>
        <ecNumber evidence="10">2.3.1.-</ecNumber>
    </recommendedName>
</protein>
<feature type="region of interest" description="Disordered" evidence="11">
    <location>
        <begin position="114"/>
        <end position="150"/>
    </location>
</feature>
<comment type="subcellular location">
    <subcellularLocation>
        <location evidence="2">Mitochondrion matrix</location>
    </subcellularLocation>
</comment>
<dbReference type="GO" id="GO:0005759">
    <property type="term" value="C:mitochondrial matrix"/>
    <property type="evidence" value="ECO:0007669"/>
    <property type="project" value="UniProtKB-SubCell"/>
</dbReference>
<dbReference type="FunFam" id="2.40.50.100:FF:000013">
    <property type="entry name" value="Dihydrolipoamide acetyltransferase component of pyruvate dehydrogenase complex"/>
    <property type="match status" value="1"/>
</dbReference>
<dbReference type="InterPro" id="IPR004167">
    <property type="entry name" value="PSBD"/>
</dbReference>
<comment type="cofactor">
    <cofactor evidence="1 10">
        <name>(R)-lipoate</name>
        <dbReference type="ChEBI" id="CHEBI:83088"/>
    </cofactor>
</comment>
<dbReference type="PROSITE" id="PS00189">
    <property type="entry name" value="LIPOYL"/>
    <property type="match status" value="1"/>
</dbReference>
<dbReference type="Pfam" id="PF02817">
    <property type="entry name" value="E3_binding"/>
    <property type="match status" value="1"/>
</dbReference>
<evidence type="ECO:0000259" key="12">
    <source>
        <dbReference type="PROSITE" id="PS50968"/>
    </source>
</evidence>
<accession>A0A016WWG3</accession>
<comment type="caution">
    <text evidence="14">The sequence shown here is derived from an EMBL/GenBank/DDBJ whole genome shotgun (WGS) entry which is preliminary data.</text>
</comment>
<dbReference type="Proteomes" id="UP000024635">
    <property type="component" value="Unassembled WGS sequence"/>
</dbReference>
<dbReference type="SUPFAM" id="SSF52777">
    <property type="entry name" value="CoA-dependent acyltransferases"/>
    <property type="match status" value="1"/>
</dbReference>
<dbReference type="AlphaFoldDB" id="A0A016WWG3"/>
<evidence type="ECO:0000256" key="2">
    <source>
        <dbReference type="ARBA" id="ARBA00004305"/>
    </source>
</evidence>
<reference evidence="15" key="1">
    <citation type="journal article" date="2015" name="Nat. Genet.">
        <title>The genome and transcriptome of the zoonotic hookworm Ancylostoma ceylanicum identify infection-specific gene families.</title>
        <authorList>
            <person name="Schwarz E.M."/>
            <person name="Hu Y."/>
            <person name="Antoshechkin I."/>
            <person name="Miller M.M."/>
            <person name="Sternberg P.W."/>
            <person name="Aroian R.V."/>
        </authorList>
    </citation>
    <scope>NUCLEOTIDE SEQUENCE</scope>
    <source>
        <strain evidence="15">HY135</strain>
    </source>
</reference>
<dbReference type="EMBL" id="JARK01000075">
    <property type="protein sequence ID" value="EYC44000.1"/>
    <property type="molecule type" value="Genomic_DNA"/>
</dbReference>
<dbReference type="InterPro" id="IPR036625">
    <property type="entry name" value="E3-bd_dom_sf"/>
</dbReference>
<name>A0A016WWG3_9BILA</name>
<evidence type="ECO:0000256" key="5">
    <source>
        <dbReference type="ARBA" id="ARBA00022823"/>
    </source>
</evidence>
<keyword evidence="5 10" id="KW-0450">Lipoyl</keyword>
<keyword evidence="15" id="KW-1185">Reference proteome</keyword>
<dbReference type="PANTHER" id="PTHR43178:SF5">
    <property type="entry name" value="LIPOAMIDE ACYLTRANSFERASE COMPONENT OF BRANCHED-CHAIN ALPHA-KETO ACID DEHYDROGENASE COMPLEX, MITOCHONDRIAL"/>
    <property type="match status" value="1"/>
</dbReference>
<dbReference type="InterPro" id="IPR000089">
    <property type="entry name" value="Biotin_lipoyl"/>
</dbReference>
<evidence type="ECO:0000313" key="15">
    <source>
        <dbReference type="Proteomes" id="UP000024635"/>
    </source>
</evidence>
<dbReference type="InterPro" id="IPR011053">
    <property type="entry name" value="Single_hybrid_motif"/>
</dbReference>
<dbReference type="FunFam" id="4.10.320.10:FF:000002">
    <property type="entry name" value="Dihydrolipoamide acetyltransferase component of pyruvate dehydrogenase complex"/>
    <property type="match status" value="1"/>
</dbReference>
<dbReference type="PANTHER" id="PTHR43178">
    <property type="entry name" value="DIHYDROLIPOAMIDE ACETYLTRANSFERASE COMPONENT OF PYRUVATE DEHYDROGENASE COMPLEX"/>
    <property type="match status" value="1"/>
</dbReference>
<dbReference type="PROSITE" id="PS51826">
    <property type="entry name" value="PSBD"/>
    <property type="match status" value="1"/>
</dbReference>
<evidence type="ECO:0000256" key="4">
    <source>
        <dbReference type="ARBA" id="ARBA00022679"/>
    </source>
</evidence>
<evidence type="ECO:0000256" key="1">
    <source>
        <dbReference type="ARBA" id="ARBA00001938"/>
    </source>
</evidence>
<feature type="compositionally biased region" description="Basic and acidic residues" evidence="11">
    <location>
        <begin position="114"/>
        <end position="125"/>
    </location>
</feature>
<dbReference type="Pfam" id="PF00198">
    <property type="entry name" value="2-oxoacid_dh"/>
    <property type="match status" value="1"/>
</dbReference>
<comment type="catalytic activity">
    <reaction evidence="9">
        <text>N(6)-[(R)-dihydrolipoyl]-L-lysyl-[protein] + 2-methylpropanoyl-CoA = N(6)-[(R)-S(8)-2-methylpropanoyldihydrolipoyl]-L-lysyl-[protein] + CoA</text>
        <dbReference type="Rhea" id="RHEA:18865"/>
        <dbReference type="Rhea" id="RHEA-COMP:10475"/>
        <dbReference type="Rhea" id="RHEA-COMP:10497"/>
        <dbReference type="ChEBI" id="CHEBI:57287"/>
        <dbReference type="ChEBI" id="CHEBI:57338"/>
        <dbReference type="ChEBI" id="CHEBI:83100"/>
        <dbReference type="ChEBI" id="CHEBI:83142"/>
        <dbReference type="EC" id="2.3.1.168"/>
    </reaction>
    <physiologicalReaction direction="left-to-right" evidence="9">
        <dbReference type="Rhea" id="RHEA:18866"/>
    </physiologicalReaction>
</comment>
<dbReference type="GO" id="GO:0043754">
    <property type="term" value="F:dihydrolipoamide branched chain acyltransferase activity"/>
    <property type="evidence" value="ECO:0007669"/>
    <property type="project" value="UniProtKB-EC"/>
</dbReference>
<keyword evidence="7" id="KW-0496">Mitochondrion</keyword>
<dbReference type="InterPro" id="IPR001078">
    <property type="entry name" value="2-oxoacid_DH_actylTfrase"/>
</dbReference>
<evidence type="ECO:0000256" key="3">
    <source>
        <dbReference type="ARBA" id="ARBA00007317"/>
    </source>
</evidence>
<sequence>MLAARFLRLPGRLINYTSIHNFHLSRAAFLPIIQFKLSDIGEGIAEVQIKEWHVKVGDTVSQFDNLCEVQSDKAAVTITSRYDGVIKKLHFNVDDVARVGQPLVEIEVAEGVAEEKAEEPAKEAAPEAAKSVSAPAPAPPPAAQQEQHVTTGKVLATPAVRRVAIENKVDLKKVKGTGKDGRVLKEDVLKFLGQVKEDYYPGTTNIRSSPAFGGRGALKEYAPLTEDRVVPIRGYTRAMIKTMTDALKIPHFGYDDEVCADALIAIRKELKEMASERGVKLSYMPFFIKAASLALLEFPSLNASVDEKLENVIYKASHNICLAMDTPGGLVVPNIKNCEQRSIFEIAAELLRLQEDGKREKISREDLAGGTFTISNIGNVGKIEKLPRYDEHENLVPKNMFKVSWAADHRVVDGATMARFSNRWKFYLEHPSAMLAQLK</sequence>
<dbReference type="GO" id="GO:0005829">
    <property type="term" value="C:cytosol"/>
    <property type="evidence" value="ECO:0007669"/>
    <property type="project" value="UniProtKB-ARBA"/>
</dbReference>
<keyword evidence="6" id="KW-0809">Transit peptide</keyword>
<keyword evidence="8 10" id="KW-0012">Acyltransferase</keyword>
<dbReference type="GO" id="GO:0016407">
    <property type="term" value="F:acetyltransferase activity"/>
    <property type="evidence" value="ECO:0007669"/>
    <property type="project" value="TreeGrafter"/>
</dbReference>
<dbReference type="STRING" id="53326.A0A016WWG3"/>
<organism evidence="14 15">
    <name type="scientific">Ancylostoma ceylanicum</name>
    <dbReference type="NCBI Taxonomy" id="53326"/>
    <lineage>
        <taxon>Eukaryota</taxon>
        <taxon>Metazoa</taxon>
        <taxon>Ecdysozoa</taxon>
        <taxon>Nematoda</taxon>
        <taxon>Chromadorea</taxon>
        <taxon>Rhabditida</taxon>
        <taxon>Rhabditina</taxon>
        <taxon>Rhabditomorpha</taxon>
        <taxon>Strongyloidea</taxon>
        <taxon>Ancylostomatidae</taxon>
        <taxon>Ancylostomatinae</taxon>
        <taxon>Ancylostoma</taxon>
    </lineage>
</organism>
<dbReference type="SUPFAM" id="SSF47005">
    <property type="entry name" value="Peripheral subunit-binding domain of 2-oxo acid dehydrogenase complex"/>
    <property type="match status" value="1"/>
</dbReference>
<gene>
    <name evidence="14" type="primary">Acey_s0475.g2136</name>
    <name evidence="14" type="synonym">Acey-ZK669.4</name>
    <name evidence="14" type="ORF">Y032_0475g2136</name>
</gene>
<dbReference type="Gene3D" id="2.40.50.100">
    <property type="match status" value="1"/>
</dbReference>
<feature type="domain" description="Lipoyl-binding" evidence="12">
    <location>
        <begin position="32"/>
        <end position="107"/>
    </location>
</feature>
<evidence type="ECO:0000256" key="6">
    <source>
        <dbReference type="ARBA" id="ARBA00022946"/>
    </source>
</evidence>
<evidence type="ECO:0000256" key="8">
    <source>
        <dbReference type="ARBA" id="ARBA00023315"/>
    </source>
</evidence>
<dbReference type="PROSITE" id="PS50968">
    <property type="entry name" value="BIOTINYL_LIPOYL"/>
    <property type="match status" value="1"/>
</dbReference>
<feature type="compositionally biased region" description="Low complexity" evidence="11">
    <location>
        <begin position="126"/>
        <end position="135"/>
    </location>
</feature>
<dbReference type="InterPro" id="IPR003016">
    <property type="entry name" value="2-oxoA_DH_lipoyl-BS"/>
</dbReference>
<evidence type="ECO:0000256" key="7">
    <source>
        <dbReference type="ARBA" id="ARBA00023128"/>
    </source>
</evidence>
<feature type="domain" description="Peripheral subunit-binding (PSBD)" evidence="13">
    <location>
        <begin position="155"/>
        <end position="192"/>
    </location>
</feature>
<dbReference type="EC" id="2.3.1.-" evidence="10"/>
<evidence type="ECO:0000259" key="13">
    <source>
        <dbReference type="PROSITE" id="PS51826"/>
    </source>
</evidence>
<evidence type="ECO:0000313" key="14">
    <source>
        <dbReference type="EMBL" id="EYC44000.1"/>
    </source>
</evidence>
<dbReference type="OrthoDB" id="202158at2759"/>
<dbReference type="Pfam" id="PF00364">
    <property type="entry name" value="Biotin_lipoyl"/>
    <property type="match status" value="1"/>
</dbReference>
<dbReference type="Gene3D" id="3.30.559.10">
    <property type="entry name" value="Chloramphenicol acetyltransferase-like domain"/>
    <property type="match status" value="1"/>
</dbReference>
<dbReference type="InterPro" id="IPR023213">
    <property type="entry name" value="CAT-like_dom_sf"/>
</dbReference>